<comment type="caution">
    <text evidence="1">The sequence shown here is derived from an EMBL/GenBank/DDBJ whole genome shotgun (WGS) entry which is preliminary data.</text>
</comment>
<protein>
    <submittedName>
        <fullName evidence="1">Uncharacterized protein</fullName>
    </submittedName>
</protein>
<dbReference type="Proteomes" id="UP000717328">
    <property type="component" value="Unassembled WGS sequence"/>
</dbReference>
<reference evidence="1" key="2">
    <citation type="submission" date="2021-10" db="EMBL/GenBank/DDBJ databases">
        <title>Phylogenomics reveals ancestral predisposition of the termite-cultivated fungus Termitomyces towards a domesticated lifestyle.</title>
        <authorList>
            <person name="Auxier B."/>
            <person name="Grum-Grzhimaylo A."/>
            <person name="Cardenas M.E."/>
            <person name="Lodge J.D."/>
            <person name="Laessoe T."/>
            <person name="Pedersen O."/>
            <person name="Smith M.E."/>
            <person name="Kuyper T.W."/>
            <person name="Franco-Molano E.A."/>
            <person name="Baroni T.J."/>
            <person name="Aanen D.K."/>
        </authorList>
    </citation>
    <scope>NUCLEOTIDE SEQUENCE</scope>
    <source>
        <strain evidence="1">D49</strain>
    </source>
</reference>
<sequence length="98" mass="10230">MVAGSSIINDDGLLVETAEGEIDDSVRGVEVPSPPGPAYGILERNELPAVPAPSCSESGQLGCVEHHGIQDDMPSISVNGLNGLFKLRDEVFNNLSAN</sequence>
<proteinExistence type="predicted"/>
<dbReference type="EMBL" id="JABCKI010000485">
    <property type="protein sequence ID" value="KAG5650311.1"/>
    <property type="molecule type" value="Genomic_DNA"/>
</dbReference>
<keyword evidence="2" id="KW-1185">Reference proteome</keyword>
<evidence type="ECO:0000313" key="1">
    <source>
        <dbReference type="EMBL" id="KAG5650311.1"/>
    </source>
</evidence>
<evidence type="ECO:0000313" key="2">
    <source>
        <dbReference type="Proteomes" id="UP000717328"/>
    </source>
</evidence>
<gene>
    <name evidence="1" type="ORF">H0H81_012666</name>
</gene>
<reference evidence="1" key="1">
    <citation type="submission" date="2021-02" db="EMBL/GenBank/DDBJ databases">
        <authorList>
            <person name="Nieuwenhuis M."/>
            <person name="Van De Peppel L.J.J."/>
        </authorList>
    </citation>
    <scope>NUCLEOTIDE SEQUENCE</scope>
    <source>
        <strain evidence="1">D49</strain>
    </source>
</reference>
<accession>A0A9P7KK61</accession>
<organism evidence="1 2">
    <name type="scientific">Sphagnurus paluster</name>
    <dbReference type="NCBI Taxonomy" id="117069"/>
    <lineage>
        <taxon>Eukaryota</taxon>
        <taxon>Fungi</taxon>
        <taxon>Dikarya</taxon>
        <taxon>Basidiomycota</taxon>
        <taxon>Agaricomycotina</taxon>
        <taxon>Agaricomycetes</taxon>
        <taxon>Agaricomycetidae</taxon>
        <taxon>Agaricales</taxon>
        <taxon>Tricholomatineae</taxon>
        <taxon>Lyophyllaceae</taxon>
        <taxon>Sphagnurus</taxon>
    </lineage>
</organism>
<dbReference type="AlphaFoldDB" id="A0A9P7KK61"/>
<name>A0A9P7KK61_9AGAR</name>